<protein>
    <submittedName>
        <fullName evidence="1">Uncharacterized protein</fullName>
    </submittedName>
</protein>
<evidence type="ECO:0000313" key="2">
    <source>
        <dbReference type="Proteomes" id="UP000253209"/>
    </source>
</evidence>
<dbReference type="EMBL" id="QGDC01000003">
    <property type="protein sequence ID" value="RCH55452.1"/>
    <property type="molecule type" value="Genomic_DNA"/>
</dbReference>
<comment type="caution">
    <text evidence="1">The sequence shown here is derived from an EMBL/GenBank/DDBJ whole genome shotgun (WGS) entry which is preliminary data.</text>
</comment>
<gene>
    <name evidence="1" type="ORF">DJ568_06035</name>
</gene>
<name>A0A367GPR3_9SPHI</name>
<dbReference type="Proteomes" id="UP000253209">
    <property type="component" value="Unassembled WGS sequence"/>
</dbReference>
<proteinExistence type="predicted"/>
<organism evidence="1 2">
    <name type="scientific">Mucilaginibacter hurinus</name>
    <dbReference type="NCBI Taxonomy" id="2201324"/>
    <lineage>
        <taxon>Bacteria</taxon>
        <taxon>Pseudomonadati</taxon>
        <taxon>Bacteroidota</taxon>
        <taxon>Sphingobacteriia</taxon>
        <taxon>Sphingobacteriales</taxon>
        <taxon>Sphingobacteriaceae</taxon>
        <taxon>Mucilaginibacter</taxon>
    </lineage>
</organism>
<sequence>MRNTTPQAHINTPVLLTLTAPDKGLIMPQNPRCNDVYILVNEAKSAFIFGNNRVVSETIVKIKAIAEDLGVYALTEILTDIQRLADKNASEQELEFRMVELDGMLASGMFEPDAQIKIPA</sequence>
<dbReference type="AlphaFoldDB" id="A0A367GPR3"/>
<accession>A0A367GPR3</accession>
<dbReference type="RefSeq" id="WP_114004368.1">
    <property type="nucleotide sequence ID" value="NZ_QGDC01000003.1"/>
</dbReference>
<keyword evidence="2" id="KW-1185">Reference proteome</keyword>
<reference evidence="1 2" key="1">
    <citation type="submission" date="2018-05" db="EMBL/GenBank/DDBJ databases">
        <title>Mucilaginibacter hurinus sp. nov., isolated from briquette warehouse soil.</title>
        <authorList>
            <person name="Choi L."/>
        </authorList>
    </citation>
    <scope>NUCLEOTIDE SEQUENCE [LARGE SCALE GENOMIC DNA]</scope>
    <source>
        <strain evidence="1 2">ZR32</strain>
    </source>
</reference>
<evidence type="ECO:0000313" key="1">
    <source>
        <dbReference type="EMBL" id="RCH55452.1"/>
    </source>
</evidence>